<protein>
    <submittedName>
        <fullName evidence="8">Cell division protein FtsI (Penicillin-binding protein 3)</fullName>
    </submittedName>
</protein>
<evidence type="ECO:0000256" key="2">
    <source>
        <dbReference type="ARBA" id="ARBA00022645"/>
    </source>
</evidence>
<keyword evidence="2" id="KW-0378">Hydrolase</keyword>
<evidence type="ECO:0000259" key="7">
    <source>
        <dbReference type="Pfam" id="PF03717"/>
    </source>
</evidence>
<dbReference type="InterPro" id="IPR001460">
    <property type="entry name" value="PCN-bd_Tpept"/>
</dbReference>
<dbReference type="PANTHER" id="PTHR30627">
    <property type="entry name" value="PEPTIDOGLYCAN D,D-TRANSPEPTIDASE"/>
    <property type="match status" value="1"/>
</dbReference>
<dbReference type="Pfam" id="PF00905">
    <property type="entry name" value="Transpeptidase"/>
    <property type="match status" value="1"/>
</dbReference>
<dbReference type="Proteomes" id="UP000562027">
    <property type="component" value="Unassembled WGS sequence"/>
</dbReference>
<dbReference type="GO" id="GO:0004180">
    <property type="term" value="F:carboxypeptidase activity"/>
    <property type="evidence" value="ECO:0007669"/>
    <property type="project" value="UniProtKB-KW"/>
</dbReference>
<dbReference type="InterPro" id="IPR050515">
    <property type="entry name" value="Beta-lactam/transpept"/>
</dbReference>
<keyword evidence="8" id="KW-0132">Cell division</keyword>
<dbReference type="InterPro" id="IPR036138">
    <property type="entry name" value="PBP_dimer_sf"/>
</dbReference>
<reference evidence="8 9" key="1">
    <citation type="submission" date="2020-08" db="EMBL/GenBank/DDBJ databases">
        <title>Functional genomics of gut bacteria from endangered species of beetles.</title>
        <authorList>
            <person name="Carlos-Shanley C."/>
        </authorList>
    </citation>
    <scope>NUCLEOTIDE SEQUENCE [LARGE SCALE GENOMIC DNA]</scope>
    <source>
        <strain evidence="8 9">S00239</strain>
    </source>
</reference>
<dbReference type="Pfam" id="PF03717">
    <property type="entry name" value="PBP_dimer"/>
    <property type="match status" value="1"/>
</dbReference>
<comment type="subcellular location">
    <subcellularLocation>
        <location evidence="1">Membrane</location>
    </subcellularLocation>
</comment>
<dbReference type="GO" id="GO:0071555">
    <property type="term" value="P:cell wall organization"/>
    <property type="evidence" value="ECO:0007669"/>
    <property type="project" value="TreeGrafter"/>
</dbReference>
<feature type="domain" description="Penicillin-binding protein dimerisation" evidence="7">
    <location>
        <begin position="76"/>
        <end position="222"/>
    </location>
</feature>
<dbReference type="GO" id="GO:0051301">
    <property type="term" value="P:cell division"/>
    <property type="evidence" value="ECO:0007669"/>
    <property type="project" value="UniProtKB-KW"/>
</dbReference>
<dbReference type="GO" id="GO:0008658">
    <property type="term" value="F:penicillin binding"/>
    <property type="evidence" value="ECO:0007669"/>
    <property type="project" value="InterPro"/>
</dbReference>
<organism evidence="8 9">
    <name type="scientific">Roseateles oligotrophus</name>
    <dbReference type="NCBI Taxonomy" id="1769250"/>
    <lineage>
        <taxon>Bacteria</taxon>
        <taxon>Pseudomonadati</taxon>
        <taxon>Pseudomonadota</taxon>
        <taxon>Betaproteobacteria</taxon>
        <taxon>Burkholderiales</taxon>
        <taxon>Sphaerotilaceae</taxon>
        <taxon>Roseateles</taxon>
    </lineage>
</organism>
<evidence type="ECO:0000256" key="3">
    <source>
        <dbReference type="ARBA" id="ARBA00023136"/>
    </source>
</evidence>
<keyword evidence="9" id="KW-1185">Reference proteome</keyword>
<feature type="transmembrane region" description="Helical" evidence="5">
    <location>
        <begin position="35"/>
        <end position="52"/>
    </location>
</feature>
<dbReference type="Gene3D" id="3.90.1310.10">
    <property type="entry name" value="Penicillin-binding protein 2a (Domain 2)"/>
    <property type="match status" value="1"/>
</dbReference>
<proteinExistence type="predicted"/>
<evidence type="ECO:0000313" key="9">
    <source>
        <dbReference type="Proteomes" id="UP000562027"/>
    </source>
</evidence>
<keyword evidence="5" id="KW-1133">Transmembrane helix</keyword>
<feature type="domain" description="Penicillin-binding protein transpeptidase" evidence="6">
    <location>
        <begin position="264"/>
        <end position="537"/>
    </location>
</feature>
<evidence type="ECO:0000256" key="5">
    <source>
        <dbReference type="SAM" id="Phobius"/>
    </source>
</evidence>
<dbReference type="InterPro" id="IPR012338">
    <property type="entry name" value="Beta-lactam/transpept-like"/>
</dbReference>
<feature type="region of interest" description="Disordered" evidence="4">
    <location>
        <begin position="563"/>
        <end position="594"/>
    </location>
</feature>
<evidence type="ECO:0000313" key="8">
    <source>
        <dbReference type="EMBL" id="MBB4845316.1"/>
    </source>
</evidence>
<dbReference type="Gene3D" id="3.30.450.330">
    <property type="match status" value="1"/>
</dbReference>
<name>A0A840LAZ6_9BURK</name>
<keyword evidence="2" id="KW-0121">Carboxypeptidase</keyword>
<dbReference type="InterPro" id="IPR005311">
    <property type="entry name" value="PBP_dimer"/>
</dbReference>
<keyword evidence="8" id="KW-0131">Cell cycle</keyword>
<dbReference type="AlphaFoldDB" id="A0A840LAZ6"/>
<sequence>MAGNQAWVQAPLAALGRGLRVDSFSSRPAPWRTRGMVWFFGVLLGALLARSAQIQIVNADFYLKQGEARYLRALEQEAVRGRILDRNGEILAMSAPAVSLWASPELSEQDPSRLRQLARVLGLSELELAARLAPKANFVWLRRHADDALVEAAMALKLPGLLRTEEYKRVYPSGAVAGPVLGLTNLDQRGQEGIELVFEQSLRGQAGRRLVSADRLGRAVEEAAAGASVQYGQDLFLSLDSVVQYHAFSALRDLVEQSGAKSASLVALDARSAEVLAMASYPSQDPQQRREFSPDHMRNKSVTDLFQPGGLVQPLLAALMLDAGRVGAESILRAEFRSFGFEGLTFTRPPSLDSPTLAQALASACDICVAQLALELQPRELFDFYTRLGFGRKPVIEFPGAVAGWVAPVKNWGPQGQAKLALGYGLNTSLLQLARAYLVLTADGQAVEATLRKNPQAVQPLPVVSASVAARVREMMGDAPRRGEASTPNYPLIGRGAIESKLGQAGYSKSKYRALFLGMAPADQPRLIIALLLDEAQLPQSQSLWSLARLSEGLADRTLWRLGVVPSGPRSPGPAGPGPGESRPRQSRVGAGRP</sequence>
<dbReference type="SUPFAM" id="SSF56519">
    <property type="entry name" value="Penicillin binding protein dimerisation domain"/>
    <property type="match status" value="1"/>
</dbReference>
<gene>
    <name evidence="8" type="ORF">HNP55_003863</name>
</gene>
<dbReference type="Gene3D" id="3.40.710.10">
    <property type="entry name" value="DD-peptidase/beta-lactamase superfamily"/>
    <property type="match status" value="1"/>
</dbReference>
<dbReference type="SUPFAM" id="SSF56601">
    <property type="entry name" value="beta-lactamase/transpeptidase-like"/>
    <property type="match status" value="1"/>
</dbReference>
<keyword evidence="5" id="KW-0812">Transmembrane</keyword>
<comment type="caution">
    <text evidence="8">The sequence shown here is derived from an EMBL/GenBank/DDBJ whole genome shotgun (WGS) entry which is preliminary data.</text>
</comment>
<accession>A0A840LAZ6</accession>
<keyword evidence="3 5" id="KW-0472">Membrane</keyword>
<dbReference type="Gene3D" id="1.10.150.770">
    <property type="match status" value="1"/>
</dbReference>
<evidence type="ECO:0000259" key="6">
    <source>
        <dbReference type="Pfam" id="PF00905"/>
    </source>
</evidence>
<keyword evidence="2" id="KW-0645">Protease</keyword>
<dbReference type="PANTHER" id="PTHR30627:SF1">
    <property type="entry name" value="PEPTIDOGLYCAN D,D-TRANSPEPTIDASE FTSI"/>
    <property type="match status" value="1"/>
</dbReference>
<evidence type="ECO:0000256" key="4">
    <source>
        <dbReference type="SAM" id="MobiDB-lite"/>
    </source>
</evidence>
<dbReference type="GO" id="GO:0005886">
    <property type="term" value="C:plasma membrane"/>
    <property type="evidence" value="ECO:0007669"/>
    <property type="project" value="TreeGrafter"/>
</dbReference>
<dbReference type="EMBL" id="JACHLP010000008">
    <property type="protein sequence ID" value="MBB4845316.1"/>
    <property type="molecule type" value="Genomic_DNA"/>
</dbReference>
<evidence type="ECO:0000256" key="1">
    <source>
        <dbReference type="ARBA" id="ARBA00004370"/>
    </source>
</evidence>